<keyword evidence="3" id="KW-1185">Reference proteome</keyword>
<feature type="region of interest" description="Disordered" evidence="1">
    <location>
        <begin position="1"/>
        <end position="26"/>
    </location>
</feature>
<dbReference type="EMBL" id="CP133620">
    <property type="protein sequence ID" value="WMV46429.1"/>
    <property type="molecule type" value="Genomic_DNA"/>
</dbReference>
<protein>
    <submittedName>
        <fullName evidence="2">Uncharacterized protein</fullName>
    </submittedName>
</protein>
<evidence type="ECO:0000313" key="3">
    <source>
        <dbReference type="Proteomes" id="UP001234989"/>
    </source>
</evidence>
<gene>
    <name evidence="2" type="ORF">MTR67_039814</name>
</gene>
<name>A0AAF0ZRJ9_SOLVR</name>
<dbReference type="AlphaFoldDB" id="A0AAF0ZRJ9"/>
<proteinExistence type="predicted"/>
<sequence length="26" mass="2688">MHMAAPGSSPITAPRAPPSPSTEKRL</sequence>
<accession>A0AAF0ZRJ9</accession>
<evidence type="ECO:0000313" key="2">
    <source>
        <dbReference type="EMBL" id="WMV46429.1"/>
    </source>
</evidence>
<organism evidence="2 3">
    <name type="scientific">Solanum verrucosum</name>
    <dbReference type="NCBI Taxonomy" id="315347"/>
    <lineage>
        <taxon>Eukaryota</taxon>
        <taxon>Viridiplantae</taxon>
        <taxon>Streptophyta</taxon>
        <taxon>Embryophyta</taxon>
        <taxon>Tracheophyta</taxon>
        <taxon>Spermatophyta</taxon>
        <taxon>Magnoliopsida</taxon>
        <taxon>eudicotyledons</taxon>
        <taxon>Gunneridae</taxon>
        <taxon>Pentapetalae</taxon>
        <taxon>asterids</taxon>
        <taxon>lamiids</taxon>
        <taxon>Solanales</taxon>
        <taxon>Solanaceae</taxon>
        <taxon>Solanoideae</taxon>
        <taxon>Solaneae</taxon>
        <taxon>Solanum</taxon>
    </lineage>
</organism>
<dbReference type="Proteomes" id="UP001234989">
    <property type="component" value="Chromosome 9"/>
</dbReference>
<evidence type="ECO:0000256" key="1">
    <source>
        <dbReference type="SAM" id="MobiDB-lite"/>
    </source>
</evidence>
<reference evidence="2" key="1">
    <citation type="submission" date="2023-08" db="EMBL/GenBank/DDBJ databases">
        <title>A de novo genome assembly of Solanum verrucosum Schlechtendal, a Mexican diploid species geographically isolated from the other diploid A-genome species in potato relatives.</title>
        <authorList>
            <person name="Hosaka K."/>
        </authorList>
    </citation>
    <scope>NUCLEOTIDE SEQUENCE</scope>
    <source>
        <tissue evidence="2">Young leaves</tissue>
    </source>
</reference>